<evidence type="ECO:0000313" key="2">
    <source>
        <dbReference type="EMBL" id="STY95199.1"/>
    </source>
</evidence>
<organism evidence="2 3">
    <name type="scientific">Faucicola atlantae</name>
    <dbReference type="NCBI Taxonomy" id="34059"/>
    <lineage>
        <taxon>Bacteria</taxon>
        <taxon>Pseudomonadati</taxon>
        <taxon>Pseudomonadota</taxon>
        <taxon>Gammaproteobacteria</taxon>
        <taxon>Moraxellales</taxon>
        <taxon>Moraxellaceae</taxon>
        <taxon>Faucicola</taxon>
    </lineage>
</organism>
<dbReference type="AlphaFoldDB" id="A0A378Q373"/>
<dbReference type="Proteomes" id="UP000255193">
    <property type="component" value="Unassembled WGS sequence"/>
</dbReference>
<accession>A0A378Q373</accession>
<feature type="compositionally biased region" description="Acidic residues" evidence="1">
    <location>
        <begin position="530"/>
        <end position="553"/>
    </location>
</feature>
<evidence type="ECO:0000256" key="1">
    <source>
        <dbReference type="SAM" id="MobiDB-lite"/>
    </source>
</evidence>
<name>A0A378Q373_9GAMM</name>
<evidence type="ECO:0008006" key="4">
    <source>
        <dbReference type="Google" id="ProtNLM"/>
    </source>
</evidence>
<protein>
    <recommendedName>
        <fullName evidence="4">Portal protein</fullName>
    </recommendedName>
</protein>
<dbReference type="RefSeq" id="WP_067058655.1">
    <property type="nucleotide sequence ID" value="NZ_MXAO01000078.1"/>
</dbReference>
<feature type="region of interest" description="Disordered" evidence="1">
    <location>
        <begin position="499"/>
        <end position="553"/>
    </location>
</feature>
<evidence type="ECO:0000313" key="3">
    <source>
        <dbReference type="Proteomes" id="UP000255193"/>
    </source>
</evidence>
<reference evidence="2 3" key="1">
    <citation type="submission" date="2018-06" db="EMBL/GenBank/DDBJ databases">
        <authorList>
            <consortium name="Pathogen Informatics"/>
            <person name="Doyle S."/>
        </authorList>
    </citation>
    <scope>NUCLEOTIDE SEQUENCE [LARGE SCALE GENOMIC DNA]</scope>
    <source>
        <strain evidence="2 3">NCTC11091</strain>
    </source>
</reference>
<sequence length="553" mass="61723">MKLANFMANMLITQRENAHREHLPNIKQLDQRFDAVTQFELGTFPTSENAPRTRKQIYTQWQVMQADPQIAEALSLHVTAALGGHETTGEVIFITPHERIRGKGVRAKKLREQVEREARRMTPLINRMAFSLARQAIGYGDSYARIYSHKQQGVVDLINDQYTQPPLIQAFEQGGRTVGFFALEMDDWTNVLAKLTPLQMLRVKMPRVEYVPQAPLGQWLKARLLEYDVQADMPVLPAAVGGSFLYPVEGAWRDAMLNLLALNNQQIADSVKQAFLTVDMEGMPPDQQKRYKAGLVQMLQNYRDRIKAAFEGGEEIFGTNYHVLPTWGSKQTITPLGDLSQRVAPLNDSTLMLNLRRVAGGLGMDLSLMGWADMLAGGLGDGASFHTSAQIMRRSMLIRQALIDSFNDLMALHFALRYQAYFYDGEYPWQFDFYSDQSAAATEALTNKQTRINTAMLKVQMLQMLHELGLPKEATQLILENDAGEDFESAKKLAESLLAAPPDGTDGGMMGQGAMGMGGLDDEASRAESDDLDDEADDDLGDDLDDEADDDEG</sequence>
<gene>
    <name evidence="2" type="ORF">NCTC11091_00992</name>
</gene>
<proteinExistence type="predicted"/>
<feature type="compositionally biased region" description="Gly residues" evidence="1">
    <location>
        <begin position="505"/>
        <end position="519"/>
    </location>
</feature>
<dbReference type="EMBL" id="UGQA01000001">
    <property type="protein sequence ID" value="STY95199.1"/>
    <property type="molecule type" value="Genomic_DNA"/>
</dbReference>